<reference evidence="1" key="1">
    <citation type="journal article" date="2014" name="Front. Microbiol.">
        <title>High frequency of phylogenetically diverse reductive dehalogenase-homologous genes in deep subseafloor sedimentary metagenomes.</title>
        <authorList>
            <person name="Kawai M."/>
            <person name="Futagami T."/>
            <person name="Toyoda A."/>
            <person name="Takaki Y."/>
            <person name="Nishi S."/>
            <person name="Hori S."/>
            <person name="Arai W."/>
            <person name="Tsubouchi T."/>
            <person name="Morono Y."/>
            <person name="Uchiyama I."/>
            <person name="Ito T."/>
            <person name="Fujiyama A."/>
            <person name="Inagaki F."/>
            <person name="Takami H."/>
        </authorList>
    </citation>
    <scope>NUCLEOTIDE SEQUENCE</scope>
    <source>
        <strain evidence="1">Expedition CK06-06</strain>
    </source>
</reference>
<protein>
    <submittedName>
        <fullName evidence="1">Uncharacterized protein</fullName>
    </submittedName>
</protein>
<feature type="non-terminal residue" evidence="1">
    <location>
        <position position="65"/>
    </location>
</feature>
<name>X1L8R6_9ZZZZ</name>
<evidence type="ECO:0000313" key="1">
    <source>
        <dbReference type="EMBL" id="GAH98819.1"/>
    </source>
</evidence>
<proteinExistence type="predicted"/>
<sequence length="65" mass="7712">GWRYSKKRMGELIISDRVIFPKKPDGRPREKKFRSELKSEYMSFPTIIDDVFTAQGTAEIRELFD</sequence>
<accession>X1L8R6</accession>
<gene>
    <name evidence="1" type="ORF">S03H2_72249</name>
</gene>
<comment type="caution">
    <text evidence="1">The sequence shown here is derived from an EMBL/GenBank/DDBJ whole genome shotgun (WGS) entry which is preliminary data.</text>
</comment>
<dbReference type="EMBL" id="BARU01048741">
    <property type="protein sequence ID" value="GAH98819.1"/>
    <property type="molecule type" value="Genomic_DNA"/>
</dbReference>
<organism evidence="1">
    <name type="scientific">marine sediment metagenome</name>
    <dbReference type="NCBI Taxonomy" id="412755"/>
    <lineage>
        <taxon>unclassified sequences</taxon>
        <taxon>metagenomes</taxon>
        <taxon>ecological metagenomes</taxon>
    </lineage>
</organism>
<dbReference type="AlphaFoldDB" id="X1L8R6"/>
<feature type="non-terminal residue" evidence="1">
    <location>
        <position position="1"/>
    </location>
</feature>